<evidence type="ECO:0000313" key="3">
    <source>
        <dbReference type="EMBL" id="RBL99585.1"/>
    </source>
</evidence>
<dbReference type="EMBL" id="POAF01000007">
    <property type="protein sequence ID" value="RBL99585.1"/>
    <property type="molecule type" value="Genomic_DNA"/>
</dbReference>
<feature type="domain" description="Glycosyltransferase 2-like" evidence="1">
    <location>
        <begin position="23"/>
        <end position="143"/>
    </location>
</feature>
<dbReference type="Pfam" id="PF00535">
    <property type="entry name" value="Glycos_transf_2"/>
    <property type="match status" value="1"/>
</dbReference>
<reference evidence="3 4" key="1">
    <citation type="submission" date="2018-01" db="EMBL/GenBank/DDBJ databases">
        <title>Glutamicibacter soli strain NHPC-3 Whole genome sequence and assembly.</title>
        <authorList>
            <person name="Choudhury P."/>
            <person name="Gupta D."/>
            <person name="Sengupta K."/>
            <person name="Jawed A."/>
            <person name="Sultana N."/>
            <person name="Saha P."/>
        </authorList>
    </citation>
    <scope>NUCLEOTIDE SEQUENCE [LARGE SCALE GENOMIC DNA]</scope>
    <source>
        <strain evidence="3 4">NHPC-3</strain>
    </source>
</reference>
<sequence length="480" mass="53222">MVSSVPAESGSATRESGTSVFVSIVVPVYNAMPYLTDLLSSLDAQTLDTSLFEAIFVDDGSTDNGGQVLDEYAAGREHVTVIHQENSGWAGKPRNVGMDSANGEYIFFVDSDDWLGAETLTRMRDFALAHDSDVVAPRLVPAGGRKGGGSTFAQTVIDAPLEHMLKTLMPQKMIRAELLRANNIRFREDKVRLEDGMALVKAYCAAHRNSILGDYEYYYIRARSDGANISMAPIDPASYTASLAHIATTLMEDVPDSDYAKDLVAGLFSRKGLKVYRGQRFLKYREAKRKGWIQAHREFLAEFLPDDLHRFEGIRREKVVCILNSDHDGLICLARLEANEERSPVLESVEAEARYLKFSARVPNYVSKPVSFVAEQRKTKEQQRISLHCSDSQGADEQLIAAKLPLDGAQGLLDLSILLADGRLKRIEFPQGVPETTHLGARVYRTANGYASVDARQLRAGTLQRVMNRVGKVFGRRSKL</sequence>
<dbReference type="InterPro" id="IPR029044">
    <property type="entry name" value="Nucleotide-diphossugar_trans"/>
</dbReference>
<dbReference type="InterPro" id="IPR054028">
    <property type="entry name" value="TarS/TarP_linker"/>
</dbReference>
<dbReference type="CDD" id="cd00761">
    <property type="entry name" value="Glyco_tranf_GTA_type"/>
    <property type="match status" value="1"/>
</dbReference>
<protein>
    <submittedName>
        <fullName evidence="3">Uncharacterized protein</fullName>
    </submittedName>
</protein>
<evidence type="ECO:0000259" key="2">
    <source>
        <dbReference type="Pfam" id="PF22181"/>
    </source>
</evidence>
<dbReference type="PANTHER" id="PTHR22916">
    <property type="entry name" value="GLYCOSYLTRANSFERASE"/>
    <property type="match status" value="1"/>
</dbReference>
<dbReference type="Pfam" id="PF22181">
    <property type="entry name" value="TarS_linker"/>
    <property type="match status" value="1"/>
</dbReference>
<evidence type="ECO:0000259" key="1">
    <source>
        <dbReference type="Pfam" id="PF00535"/>
    </source>
</evidence>
<dbReference type="PANTHER" id="PTHR22916:SF3">
    <property type="entry name" value="UDP-GLCNAC:BETAGAL BETA-1,3-N-ACETYLGLUCOSAMINYLTRANSFERASE-LIKE PROTEIN 1"/>
    <property type="match status" value="1"/>
</dbReference>
<proteinExistence type="predicted"/>
<dbReference type="SUPFAM" id="SSF53448">
    <property type="entry name" value="Nucleotide-diphospho-sugar transferases"/>
    <property type="match status" value="1"/>
</dbReference>
<organism evidence="3 4">
    <name type="scientific">Glutamicibacter soli</name>
    <dbReference type="NCBI Taxonomy" id="453836"/>
    <lineage>
        <taxon>Bacteria</taxon>
        <taxon>Bacillati</taxon>
        <taxon>Actinomycetota</taxon>
        <taxon>Actinomycetes</taxon>
        <taxon>Micrococcales</taxon>
        <taxon>Micrococcaceae</taxon>
        <taxon>Glutamicibacter</taxon>
    </lineage>
</organism>
<dbReference type="GO" id="GO:0016758">
    <property type="term" value="F:hexosyltransferase activity"/>
    <property type="evidence" value="ECO:0007669"/>
    <property type="project" value="UniProtKB-ARBA"/>
</dbReference>
<name>A0A365YA68_9MICC</name>
<evidence type="ECO:0000313" key="4">
    <source>
        <dbReference type="Proteomes" id="UP000252167"/>
    </source>
</evidence>
<feature type="domain" description="TarS/TarP linker" evidence="2">
    <location>
        <begin position="236"/>
        <end position="331"/>
    </location>
</feature>
<accession>A0A365YA68</accession>
<dbReference type="Gene3D" id="3.90.550.10">
    <property type="entry name" value="Spore Coat Polysaccharide Biosynthesis Protein SpsA, Chain A"/>
    <property type="match status" value="1"/>
</dbReference>
<gene>
    <name evidence="3" type="ORF">C1H84_14250</name>
</gene>
<keyword evidence="4" id="KW-1185">Reference proteome</keyword>
<dbReference type="RefSeq" id="WP_113607757.1">
    <property type="nucleotide sequence ID" value="NZ_POAF01000007.1"/>
</dbReference>
<dbReference type="Proteomes" id="UP000252167">
    <property type="component" value="Unassembled WGS sequence"/>
</dbReference>
<comment type="caution">
    <text evidence="3">The sequence shown here is derived from an EMBL/GenBank/DDBJ whole genome shotgun (WGS) entry which is preliminary data.</text>
</comment>
<dbReference type="AlphaFoldDB" id="A0A365YA68"/>
<dbReference type="InterPro" id="IPR001173">
    <property type="entry name" value="Glyco_trans_2-like"/>
</dbReference>